<dbReference type="RefSeq" id="WP_177010152.1">
    <property type="nucleotide sequence ID" value="NZ_JACARV010000002.1"/>
</dbReference>
<organism evidence="1 2">
    <name type="scientific">Pseudomonas putida</name>
    <name type="common">Arthrobacter siderocapsulatus</name>
    <dbReference type="NCBI Taxonomy" id="303"/>
    <lineage>
        <taxon>Bacteria</taxon>
        <taxon>Pseudomonadati</taxon>
        <taxon>Pseudomonadota</taxon>
        <taxon>Gammaproteobacteria</taxon>
        <taxon>Pseudomonadales</taxon>
        <taxon>Pseudomonadaceae</taxon>
        <taxon>Pseudomonas</taxon>
    </lineage>
</organism>
<dbReference type="EMBL" id="JACARV010000002">
    <property type="protein sequence ID" value="NWC78884.1"/>
    <property type="molecule type" value="Genomic_DNA"/>
</dbReference>
<proteinExistence type="predicted"/>
<gene>
    <name evidence="1" type="ORF">HX798_01120</name>
</gene>
<dbReference type="Proteomes" id="UP000542695">
    <property type="component" value="Unassembled WGS sequence"/>
</dbReference>
<name>A0A7Y7Z822_PSEPU</name>
<evidence type="ECO:0000313" key="2">
    <source>
        <dbReference type="Proteomes" id="UP000542695"/>
    </source>
</evidence>
<dbReference type="AlphaFoldDB" id="A0A7Y7Z822"/>
<sequence>MTIQRVKVCAVCATEFTTSQIKAKYCPDCRGEAKHQNQKDRRQKIAEKRVVKLPVSEEWLWVAREVRRAGTVECLHSHTVETLEQLFELRNYKYKTYDFDFEKKRSKFHLCHIQPVKGSSSVGLLHPHNLFIGPSLANQVHRTKCYESAGLSISRFSLQSRWLIPEDMPDPKVLEKVQKYLGQVLIDYAKVNPIRTSQRLSLARWIHRNVPNCAHTLERLERMGMTELRKIRAEFEEKEIYQMDLRTKRSIVVALDEAVRLSEQLPQGQHRNDVAFLIPVLTVAGAWLSRQEDQEGLASILDRPYGVCWNPVALREGVDASAFRDFIAFQTFQTMQGAPLDRGMVLNTLRKYLHVPTLTPDYSNSNSSMQSVFRDQYVNFYSQVPTIQKAILAVGICNSVQEYEYLEKVREADREMAIFESFGYETCKDEFDYSTVNIQIEEDYVPNPSNPRLRKFIEPIFIDF</sequence>
<comment type="caution">
    <text evidence="1">The sequence shown here is derived from an EMBL/GenBank/DDBJ whole genome shotgun (WGS) entry which is preliminary data.</text>
</comment>
<reference evidence="1 2" key="1">
    <citation type="submission" date="2020-04" db="EMBL/GenBank/DDBJ databases">
        <title>Molecular characterization of pseudomonads from Agaricus bisporus reveal novel blotch 2 pathogens in Western Europe.</title>
        <authorList>
            <person name="Taparia T."/>
            <person name="Krijger M."/>
            <person name="Haynes E."/>
            <person name="Elpinstone J.G."/>
            <person name="Noble R."/>
            <person name="Van Der Wolf J."/>
        </authorList>
    </citation>
    <scope>NUCLEOTIDE SEQUENCE [LARGE SCALE GENOMIC DNA]</scope>
    <source>
        <strain evidence="1 2">P7765</strain>
    </source>
</reference>
<accession>A0A7Y7Z822</accession>
<evidence type="ECO:0000313" key="1">
    <source>
        <dbReference type="EMBL" id="NWC78884.1"/>
    </source>
</evidence>
<protein>
    <submittedName>
        <fullName evidence="1">Uncharacterized protein</fullName>
    </submittedName>
</protein>